<proteinExistence type="predicted"/>
<protein>
    <recommendedName>
        <fullName evidence="4">SNF2 N-terminal domain-containing protein</fullName>
    </recommendedName>
</protein>
<dbReference type="SUPFAM" id="SSF52540">
    <property type="entry name" value="P-loop containing nucleoside triphosphate hydrolases"/>
    <property type="match status" value="1"/>
</dbReference>
<dbReference type="AlphaFoldDB" id="A0A9N9L8V3"/>
<keyword evidence="3" id="KW-1185">Reference proteome</keyword>
<evidence type="ECO:0000313" key="2">
    <source>
        <dbReference type="EMBL" id="CAG8959835.1"/>
    </source>
</evidence>
<feature type="compositionally biased region" description="Acidic residues" evidence="1">
    <location>
        <begin position="69"/>
        <end position="90"/>
    </location>
</feature>
<accession>A0A9N9L8V3</accession>
<feature type="region of interest" description="Disordered" evidence="1">
    <location>
        <begin position="1"/>
        <end position="94"/>
    </location>
</feature>
<sequence>MQALELDEEPSTPTKKRRRPTTTKVKVTASGTVVRYSQKLTHAKRRSIDTPGAGGLGVGDQITPLPLDAEVESSEEPETGDDEFDDEEGTDQPTLLRISNDADVYEDVAEKALDDWLNLKQTMNKDNPFDIETRFGRYAMGGAVSRAWSDPITLKRLAEPKQPVQGPNPVHQGAEIAIMEEGNYVAEPGVGNDELDNFLHASSLKLTIPTQNEIEKYEQLETIRDNKAYQPQHYYQICEAWDMNAAAPRFINMPRTKRFHPWQVTAMYRINDDKNRHKGVILADGTGVGKTHTVIGSWMKESGDKQRAYAQYKKASAT</sequence>
<dbReference type="Proteomes" id="UP000696280">
    <property type="component" value="Unassembled WGS sequence"/>
</dbReference>
<evidence type="ECO:0000313" key="3">
    <source>
        <dbReference type="Proteomes" id="UP000696280"/>
    </source>
</evidence>
<comment type="caution">
    <text evidence="2">The sequence shown here is derived from an EMBL/GenBank/DDBJ whole genome shotgun (WGS) entry which is preliminary data.</text>
</comment>
<gene>
    <name evidence="2" type="ORF">HYFRA_00001743</name>
</gene>
<reference evidence="2" key="1">
    <citation type="submission" date="2021-07" db="EMBL/GenBank/DDBJ databases">
        <authorList>
            <person name="Durling M."/>
        </authorList>
    </citation>
    <scope>NUCLEOTIDE SEQUENCE</scope>
</reference>
<name>A0A9N9L8V3_9HELO</name>
<evidence type="ECO:0000256" key="1">
    <source>
        <dbReference type="SAM" id="MobiDB-lite"/>
    </source>
</evidence>
<dbReference type="InterPro" id="IPR027417">
    <property type="entry name" value="P-loop_NTPase"/>
</dbReference>
<organism evidence="2 3">
    <name type="scientific">Hymenoscyphus fraxineus</name>
    <dbReference type="NCBI Taxonomy" id="746836"/>
    <lineage>
        <taxon>Eukaryota</taxon>
        <taxon>Fungi</taxon>
        <taxon>Dikarya</taxon>
        <taxon>Ascomycota</taxon>
        <taxon>Pezizomycotina</taxon>
        <taxon>Leotiomycetes</taxon>
        <taxon>Helotiales</taxon>
        <taxon>Helotiaceae</taxon>
        <taxon>Hymenoscyphus</taxon>
    </lineage>
</organism>
<feature type="compositionally biased region" description="Acidic residues" evidence="1">
    <location>
        <begin position="1"/>
        <end position="10"/>
    </location>
</feature>
<evidence type="ECO:0008006" key="4">
    <source>
        <dbReference type="Google" id="ProtNLM"/>
    </source>
</evidence>
<dbReference type="EMBL" id="CAJVRL010000092">
    <property type="protein sequence ID" value="CAG8959835.1"/>
    <property type="molecule type" value="Genomic_DNA"/>
</dbReference>